<keyword evidence="11 14" id="KW-0234">DNA repair</keyword>
<dbReference type="InterPro" id="IPR047416">
    <property type="entry name" value="XPF_nuclease_Mus81"/>
</dbReference>
<evidence type="ECO:0000256" key="2">
    <source>
        <dbReference type="ARBA" id="ARBA00004123"/>
    </source>
</evidence>
<evidence type="ECO:0000256" key="10">
    <source>
        <dbReference type="ARBA" id="ARBA00023172"/>
    </source>
</evidence>
<evidence type="ECO:0000256" key="7">
    <source>
        <dbReference type="ARBA" id="ARBA00022763"/>
    </source>
</evidence>
<dbReference type="PANTHER" id="PTHR13451:SF0">
    <property type="entry name" value="CROSSOVER JUNCTION ENDONUCLEASE MUS81"/>
    <property type="match status" value="1"/>
</dbReference>
<dbReference type="PANTHER" id="PTHR13451">
    <property type="entry name" value="CLASS II CROSSOVER JUNCTION ENDONUCLEASE MUS81"/>
    <property type="match status" value="1"/>
</dbReference>
<dbReference type="GO" id="GO:0003677">
    <property type="term" value="F:DNA binding"/>
    <property type="evidence" value="ECO:0007669"/>
    <property type="project" value="UniProtKB-UniRule"/>
</dbReference>
<keyword evidence="16" id="KW-0472">Membrane</keyword>
<dbReference type="GO" id="GO:0031573">
    <property type="term" value="P:mitotic intra-S DNA damage checkpoint signaling"/>
    <property type="evidence" value="ECO:0007669"/>
    <property type="project" value="TreeGrafter"/>
</dbReference>
<dbReference type="GO" id="GO:0000727">
    <property type="term" value="P:double-strand break repair via break-induced replication"/>
    <property type="evidence" value="ECO:0007669"/>
    <property type="project" value="UniProtKB-UniRule"/>
</dbReference>
<evidence type="ECO:0000256" key="15">
    <source>
        <dbReference type="SAM" id="MobiDB-lite"/>
    </source>
</evidence>
<dbReference type="GO" id="GO:0008821">
    <property type="term" value="F:crossover junction DNA endonuclease activity"/>
    <property type="evidence" value="ECO:0007669"/>
    <property type="project" value="UniProtKB-UniRule"/>
</dbReference>
<comment type="function">
    <text evidence="14">Interacts with EME1 to form a DNA structure-specific endonuclease with substrate preference for branched DNA structures with a 5'-end at the branch nick. Typical substrates include 3'-flap structures, D-loops, replication forks and nicked Holliday junctions. May be required in mitosis for the processing of stalled or collapsed replication fork intermediates. May be required in meiosis for the repair of meiosis-specific double strand breaks subsequent to single-end invasion (SEI).</text>
</comment>
<keyword evidence="6 14" id="KW-0255">Endonuclease</keyword>
<evidence type="ECO:0000259" key="17">
    <source>
        <dbReference type="SMART" id="SM00891"/>
    </source>
</evidence>
<reference evidence="18" key="1">
    <citation type="journal article" date="2022" name="IScience">
        <title>Evolution of zygomycete secretomes and the origins of terrestrial fungal ecologies.</title>
        <authorList>
            <person name="Chang Y."/>
            <person name="Wang Y."/>
            <person name="Mondo S."/>
            <person name="Ahrendt S."/>
            <person name="Andreopoulos W."/>
            <person name="Barry K."/>
            <person name="Beard J."/>
            <person name="Benny G.L."/>
            <person name="Blankenship S."/>
            <person name="Bonito G."/>
            <person name="Cuomo C."/>
            <person name="Desiro A."/>
            <person name="Gervers K.A."/>
            <person name="Hundley H."/>
            <person name="Kuo A."/>
            <person name="LaButti K."/>
            <person name="Lang B.F."/>
            <person name="Lipzen A."/>
            <person name="O'Donnell K."/>
            <person name="Pangilinan J."/>
            <person name="Reynolds N."/>
            <person name="Sandor L."/>
            <person name="Smith M.E."/>
            <person name="Tsang A."/>
            <person name="Grigoriev I.V."/>
            <person name="Stajich J.E."/>
            <person name="Spatafora J.W."/>
        </authorList>
    </citation>
    <scope>NUCLEOTIDE SEQUENCE</scope>
    <source>
        <strain evidence="18">RSA 2281</strain>
    </source>
</reference>
<name>A0AAD5PDK1_9FUNG</name>
<evidence type="ECO:0000256" key="3">
    <source>
        <dbReference type="ARBA" id="ARBA00010015"/>
    </source>
</evidence>
<dbReference type="FunFam" id="1.10.10.10:FF:000307">
    <property type="entry name" value="Crossover junction endonuclease MUS81"/>
    <property type="match status" value="1"/>
</dbReference>
<keyword evidence="12 14" id="KW-0539">Nucleus</keyword>
<dbReference type="Gene3D" id="3.40.50.10130">
    <property type="match status" value="1"/>
</dbReference>
<dbReference type="FunFam" id="1.10.150.110:FF:000001">
    <property type="entry name" value="Putative Crossover junction endonuclease MUS81"/>
    <property type="match status" value="1"/>
</dbReference>
<evidence type="ECO:0000313" key="18">
    <source>
        <dbReference type="EMBL" id="KAI9261458.1"/>
    </source>
</evidence>
<dbReference type="AlphaFoldDB" id="A0AAD5PDK1"/>
<gene>
    <name evidence="18" type="ORF">BDA99DRAFT_511408</name>
</gene>
<keyword evidence="4 14" id="KW-0540">Nuclease</keyword>
<feature type="compositionally biased region" description="Low complexity" evidence="15">
    <location>
        <begin position="261"/>
        <end position="278"/>
    </location>
</feature>
<dbReference type="InterPro" id="IPR033309">
    <property type="entry name" value="Mus81"/>
</dbReference>
<evidence type="ECO:0000256" key="12">
    <source>
        <dbReference type="ARBA" id="ARBA00023242"/>
    </source>
</evidence>
<dbReference type="InterPro" id="IPR011335">
    <property type="entry name" value="Restrct_endonuc-II-like"/>
</dbReference>
<dbReference type="Gene3D" id="1.10.150.670">
    <property type="entry name" value="Crossover junction endonuclease EME1, DNA-binding domain"/>
    <property type="match status" value="1"/>
</dbReference>
<comment type="similarity">
    <text evidence="3 14">Belongs to the XPF family.</text>
</comment>
<comment type="cofactor">
    <cofactor evidence="1 14">
        <name>Mg(2+)</name>
        <dbReference type="ChEBI" id="CHEBI:18420"/>
    </cofactor>
</comment>
<dbReference type="InterPro" id="IPR010996">
    <property type="entry name" value="HHH_MUS81"/>
</dbReference>
<dbReference type="Pfam" id="PF21292">
    <property type="entry name" value="EME1-MUS81_C"/>
    <property type="match status" value="1"/>
</dbReference>
<feature type="transmembrane region" description="Helical" evidence="16">
    <location>
        <begin position="30"/>
        <end position="51"/>
    </location>
</feature>
<dbReference type="Gene3D" id="1.10.10.10">
    <property type="entry name" value="Winged helix-like DNA-binding domain superfamily/Winged helix DNA-binding domain"/>
    <property type="match status" value="1"/>
</dbReference>
<comment type="caution">
    <text evidence="18">The sequence shown here is derived from an EMBL/GenBank/DDBJ whole genome shotgun (WGS) entry which is preliminary data.</text>
</comment>
<feature type="compositionally biased region" description="Low complexity" evidence="15">
    <location>
        <begin position="367"/>
        <end position="381"/>
    </location>
</feature>
<keyword evidence="9 14" id="KW-0460">Magnesium</keyword>
<dbReference type="Pfam" id="PF14716">
    <property type="entry name" value="HHH_8"/>
    <property type="match status" value="1"/>
</dbReference>
<dbReference type="GO" id="GO:0048476">
    <property type="term" value="C:Holliday junction resolvase complex"/>
    <property type="evidence" value="ECO:0007669"/>
    <property type="project" value="UniProtKB-UniRule"/>
</dbReference>
<feature type="region of interest" description="Disordered" evidence="15">
    <location>
        <begin position="358"/>
        <end position="394"/>
    </location>
</feature>
<feature type="compositionally biased region" description="Low complexity" evidence="15">
    <location>
        <begin position="315"/>
        <end position="328"/>
    </location>
</feature>
<dbReference type="Proteomes" id="UP001209540">
    <property type="component" value="Unassembled WGS sequence"/>
</dbReference>
<dbReference type="GO" id="GO:0006308">
    <property type="term" value="P:DNA catabolic process"/>
    <property type="evidence" value="ECO:0007669"/>
    <property type="project" value="UniProtKB-UniRule"/>
</dbReference>
<keyword evidence="7 14" id="KW-0227">DNA damage</keyword>
<feature type="compositionally biased region" description="Polar residues" evidence="15">
    <location>
        <begin position="750"/>
        <end position="763"/>
    </location>
</feature>
<feature type="region of interest" description="Disordered" evidence="15">
    <location>
        <begin position="484"/>
        <end position="520"/>
    </location>
</feature>
<dbReference type="GO" id="GO:0005634">
    <property type="term" value="C:nucleus"/>
    <property type="evidence" value="ECO:0007669"/>
    <property type="project" value="UniProtKB-SubCell"/>
</dbReference>
<feature type="region of interest" description="Disordered" evidence="15">
    <location>
        <begin position="416"/>
        <end position="439"/>
    </location>
</feature>
<reference evidence="18" key="2">
    <citation type="submission" date="2023-02" db="EMBL/GenBank/DDBJ databases">
        <authorList>
            <consortium name="DOE Joint Genome Institute"/>
            <person name="Mondo S.J."/>
            <person name="Chang Y."/>
            <person name="Wang Y."/>
            <person name="Ahrendt S."/>
            <person name="Andreopoulos W."/>
            <person name="Barry K."/>
            <person name="Beard J."/>
            <person name="Benny G.L."/>
            <person name="Blankenship S."/>
            <person name="Bonito G."/>
            <person name="Cuomo C."/>
            <person name="Desiro A."/>
            <person name="Gervers K.A."/>
            <person name="Hundley H."/>
            <person name="Kuo A."/>
            <person name="LaButti K."/>
            <person name="Lang B.F."/>
            <person name="Lipzen A."/>
            <person name="O'Donnell K."/>
            <person name="Pangilinan J."/>
            <person name="Reynolds N."/>
            <person name="Sandor L."/>
            <person name="Smith M.W."/>
            <person name="Tsang A."/>
            <person name="Grigoriev I.V."/>
            <person name="Stajich J.E."/>
            <person name="Spatafora J.W."/>
        </authorList>
    </citation>
    <scope>NUCLEOTIDE SEQUENCE</scope>
    <source>
        <strain evidence="18">RSA 2281</strain>
    </source>
</reference>
<dbReference type="GO" id="GO:0048257">
    <property type="term" value="F:3'-flap endonuclease activity"/>
    <property type="evidence" value="ECO:0007669"/>
    <property type="project" value="TreeGrafter"/>
</dbReference>
<comment type="subcellular location">
    <subcellularLocation>
        <location evidence="2 14">Nucleus</location>
    </subcellularLocation>
</comment>
<dbReference type="GO" id="GO:0031297">
    <property type="term" value="P:replication fork processing"/>
    <property type="evidence" value="ECO:0007669"/>
    <property type="project" value="UniProtKB-ARBA"/>
</dbReference>
<dbReference type="GO" id="GO:0000712">
    <property type="term" value="P:resolution of meiotic recombination intermediates"/>
    <property type="evidence" value="ECO:0007669"/>
    <property type="project" value="UniProtKB-ARBA"/>
</dbReference>
<dbReference type="EMBL" id="JAIXMP010000015">
    <property type="protein sequence ID" value="KAI9261458.1"/>
    <property type="molecule type" value="Genomic_DNA"/>
</dbReference>
<evidence type="ECO:0000256" key="8">
    <source>
        <dbReference type="ARBA" id="ARBA00022801"/>
    </source>
</evidence>
<comment type="subunit">
    <text evidence="14">Interacts with EME1.</text>
</comment>
<evidence type="ECO:0000256" key="5">
    <source>
        <dbReference type="ARBA" id="ARBA00022723"/>
    </source>
</evidence>
<evidence type="ECO:0000256" key="13">
    <source>
        <dbReference type="ARBA" id="ARBA00023254"/>
    </source>
</evidence>
<feature type="compositionally biased region" description="Low complexity" evidence="15">
    <location>
        <begin position="493"/>
        <end position="504"/>
    </location>
</feature>
<dbReference type="InterPro" id="IPR036388">
    <property type="entry name" value="WH-like_DNA-bd_sf"/>
</dbReference>
<feature type="compositionally biased region" description="Low complexity" evidence="15">
    <location>
        <begin position="419"/>
        <end position="439"/>
    </location>
</feature>
<accession>A0AAD5PDK1</accession>
<sequence length="1066" mass="121768">MGNLVRKEARRRAVQVFQSRHKFHNAPPPYAAAHTSFLLVIVIFFIITLMVRSNAQCGNPLWRDWMKEWAEEEQAKQSKLHYTYMKAYNSLNKCQQEFTHPVETKQLHGIGDTIAKRLEKKLKQYCDDNGIPMPQKPTGGKRTVYMSEITDDISTQRKRPRPRTYVPKYRTGSYAILLALLEHREVNNHTKVAKDQIIRLAEPHCDASFDRAEATFKNYTAWSSIKMLEEKSYVYKRGSPPTYTLTDTGYEMALQLKTAAANNGAGSSSSQRRQQNRQYDGDDNSDMGGVEEEVDLSLYVTNPEQYRRPMGLPASNNSSQQGPSSSTSRQNVYDNDSGGEEVDLSLYVTNPEQYRRSMGLSTSSNFSSQQRPSPAPSSSWQNTNRQNVYDNDSRGEEVDLSLYVTNPELYRRSIAATPTSSTTTNNNNRNSFQQQSSQSDEILEYYRRQNAIRRGEVYDDNSNRNEEDVDLSLYVTNPEQYRLANSSQKRACSTSSSQKNTNSTGHQNSQSNRNMSYNDDDPLVDLSLYVTNPAKYRAEMASSAPLNNNASSTQISLVDDDIDLYSRSSIVENEVFTRYQSSPPRQTFNSSQSTRRPIDFADLDDDVIALDSPASQTVPPSPLPGSSQPFPCSLPDPDDISLPESEFGSQNVFQYTYLNTSNKPVRHISQASVDIRDQQLFYKIRFSSGQYAHPRTDKLRDVKQDVDNTYMGYMAESDAAIVCPGLPETPLIPLNREEEEDFWPSLEAPDNSNPSTPFDSQTVSNSQLSVGASQMDTFIEYTPDSYEIVLILDTREIKLKTNRDYFLEQLTAKGVRVVKRALELGDMIWVAQKKGSKSQRDELFLDYIVERKRMDDLAASIKDGRFDEQKYRLRNAGAQKVFYIIEEYNKEEAMNFGVQAIQTAMSSTQTVDGFFLKRTPTISDTIDYLVTLTKLIEQIYDNVTLYRIPDHLINRNDYVEQKKRYGDHHLITYTMYSGLNSKTDTLTLKDLYLRMLMTIRGVSAEKAQSLIKIYPTPIQLLQAYDFKSDQEGKDLAKEMTKNSIGNRRRWGTQLSEKLWEIWGQRQ</sequence>
<keyword evidence="16" id="KW-0812">Transmembrane</keyword>
<keyword evidence="19" id="KW-1185">Reference proteome</keyword>
<dbReference type="GO" id="GO:0046872">
    <property type="term" value="F:metal ion binding"/>
    <property type="evidence" value="ECO:0007669"/>
    <property type="project" value="UniProtKB-UniRule"/>
</dbReference>
<evidence type="ECO:0000256" key="14">
    <source>
        <dbReference type="RuleBase" id="RU369042"/>
    </source>
</evidence>
<feature type="region of interest" description="Disordered" evidence="15">
    <location>
        <begin position="306"/>
        <end position="341"/>
    </location>
</feature>
<evidence type="ECO:0000256" key="11">
    <source>
        <dbReference type="ARBA" id="ARBA00023204"/>
    </source>
</evidence>
<dbReference type="Pfam" id="PF02732">
    <property type="entry name" value="ERCC4"/>
    <property type="match status" value="1"/>
</dbReference>
<feature type="region of interest" description="Disordered" evidence="15">
    <location>
        <begin position="744"/>
        <end position="763"/>
    </location>
</feature>
<keyword evidence="13" id="KW-0469">Meiosis</keyword>
<dbReference type="CDD" id="cd21036">
    <property type="entry name" value="WH_MUS81"/>
    <property type="match status" value="1"/>
</dbReference>
<organism evidence="18 19">
    <name type="scientific">Phascolomyces articulosus</name>
    <dbReference type="NCBI Taxonomy" id="60185"/>
    <lineage>
        <taxon>Eukaryota</taxon>
        <taxon>Fungi</taxon>
        <taxon>Fungi incertae sedis</taxon>
        <taxon>Mucoromycota</taxon>
        <taxon>Mucoromycotina</taxon>
        <taxon>Mucoromycetes</taxon>
        <taxon>Mucorales</taxon>
        <taxon>Lichtheimiaceae</taxon>
        <taxon>Phascolomyces</taxon>
    </lineage>
</organism>
<evidence type="ECO:0000313" key="19">
    <source>
        <dbReference type="Proteomes" id="UP001209540"/>
    </source>
</evidence>
<feature type="domain" description="ERCC4" evidence="17">
    <location>
        <begin position="789"/>
        <end position="889"/>
    </location>
</feature>
<keyword evidence="8 14" id="KW-0378">Hydrolase</keyword>
<dbReference type="InterPro" id="IPR047417">
    <property type="entry name" value="WHD_MUS81"/>
</dbReference>
<dbReference type="CDD" id="cd20074">
    <property type="entry name" value="XPF_nuclease_Mus81"/>
    <property type="match status" value="1"/>
</dbReference>
<dbReference type="InterPro" id="IPR027421">
    <property type="entry name" value="DNA_pol_lamdba_lyase_dom_sf"/>
</dbReference>
<evidence type="ECO:0000256" key="4">
    <source>
        <dbReference type="ARBA" id="ARBA00022722"/>
    </source>
</evidence>
<feature type="region of interest" description="Disordered" evidence="15">
    <location>
        <begin position="261"/>
        <end position="289"/>
    </location>
</feature>
<dbReference type="EC" id="3.1.22.-" evidence="14"/>
<keyword evidence="5 14" id="KW-0479">Metal-binding</keyword>
<dbReference type="Pfam" id="PF21136">
    <property type="entry name" value="WHD_MUS81"/>
    <property type="match status" value="1"/>
</dbReference>
<protein>
    <recommendedName>
        <fullName evidence="14">Crossover junction endonuclease MUS81</fullName>
        <ecNumber evidence="14">3.1.22.-</ecNumber>
    </recommendedName>
</protein>
<feature type="compositionally biased region" description="Polar residues" evidence="15">
    <location>
        <begin position="505"/>
        <end position="517"/>
    </location>
</feature>
<dbReference type="SMART" id="SM00891">
    <property type="entry name" value="ERCC4"/>
    <property type="match status" value="1"/>
</dbReference>
<dbReference type="Gene3D" id="1.10.150.110">
    <property type="entry name" value="DNA polymerase beta, N-terminal domain-like"/>
    <property type="match status" value="1"/>
</dbReference>
<keyword evidence="10 14" id="KW-0233">DNA recombination</keyword>
<dbReference type="InterPro" id="IPR006166">
    <property type="entry name" value="ERCC4_domain"/>
</dbReference>
<dbReference type="SUPFAM" id="SSF52980">
    <property type="entry name" value="Restriction endonuclease-like"/>
    <property type="match status" value="1"/>
</dbReference>
<evidence type="ECO:0000256" key="1">
    <source>
        <dbReference type="ARBA" id="ARBA00001946"/>
    </source>
</evidence>
<keyword evidence="16" id="KW-1133">Transmembrane helix</keyword>
<evidence type="ECO:0000256" key="16">
    <source>
        <dbReference type="SAM" id="Phobius"/>
    </source>
</evidence>
<evidence type="ECO:0000256" key="6">
    <source>
        <dbReference type="ARBA" id="ARBA00022759"/>
    </source>
</evidence>
<dbReference type="SUPFAM" id="SSF47802">
    <property type="entry name" value="DNA polymerase beta, N-terminal domain-like"/>
    <property type="match status" value="1"/>
</dbReference>
<evidence type="ECO:0000256" key="9">
    <source>
        <dbReference type="ARBA" id="ARBA00022842"/>
    </source>
</evidence>
<dbReference type="FunFam" id="3.40.50.10130:FF:000003">
    <property type="entry name" value="Crossover junction endonuclease MUS81"/>
    <property type="match status" value="1"/>
</dbReference>
<dbReference type="InterPro" id="IPR042530">
    <property type="entry name" value="EME1/EME2_C"/>
</dbReference>
<proteinExistence type="inferred from homology"/>